<keyword evidence="4" id="KW-0479">Metal-binding</keyword>
<evidence type="ECO:0000256" key="7">
    <source>
        <dbReference type="ARBA" id="ARBA00023285"/>
    </source>
</evidence>
<comment type="caution">
    <text evidence="10">The sequence shown here is derived from an EMBL/GenBank/DDBJ whole genome shotgun (WGS) entry which is preliminary data.</text>
</comment>
<dbReference type="Gene3D" id="3.30.70.360">
    <property type="match status" value="1"/>
</dbReference>
<keyword evidence="12" id="KW-1185">Reference proteome</keyword>
<evidence type="ECO:0000256" key="4">
    <source>
        <dbReference type="ARBA" id="ARBA00022723"/>
    </source>
</evidence>
<dbReference type="Pfam" id="PF07687">
    <property type="entry name" value="M20_dimer"/>
    <property type="match status" value="1"/>
</dbReference>
<comment type="similarity">
    <text evidence="3">Belongs to the peptidase M20A family.</text>
</comment>
<evidence type="ECO:0000313" key="10">
    <source>
        <dbReference type="EMBL" id="MBB4774904.1"/>
    </source>
</evidence>
<organism evidence="10 11">
    <name type="scientific">Actinomadura livida</name>
    <dbReference type="NCBI Taxonomy" id="79909"/>
    <lineage>
        <taxon>Bacteria</taxon>
        <taxon>Bacillati</taxon>
        <taxon>Actinomycetota</taxon>
        <taxon>Actinomycetes</taxon>
        <taxon>Streptosporangiales</taxon>
        <taxon>Thermomonosporaceae</taxon>
        <taxon>Actinomadura</taxon>
    </lineage>
</organism>
<dbReference type="SUPFAM" id="SSF53187">
    <property type="entry name" value="Zn-dependent exopeptidases"/>
    <property type="match status" value="1"/>
</dbReference>
<dbReference type="SUPFAM" id="SSF55031">
    <property type="entry name" value="Bacterial exopeptidase dimerisation domain"/>
    <property type="match status" value="1"/>
</dbReference>
<evidence type="ECO:0000259" key="8">
    <source>
        <dbReference type="Pfam" id="PF07687"/>
    </source>
</evidence>
<evidence type="ECO:0000313" key="9">
    <source>
        <dbReference type="EMBL" id="GAA0566755.1"/>
    </source>
</evidence>
<dbReference type="GO" id="GO:0046872">
    <property type="term" value="F:metal ion binding"/>
    <property type="evidence" value="ECO:0007669"/>
    <property type="project" value="UniProtKB-KW"/>
</dbReference>
<dbReference type="Gene3D" id="3.40.630.10">
    <property type="entry name" value="Zn peptidases"/>
    <property type="match status" value="1"/>
</dbReference>
<dbReference type="InterPro" id="IPR050072">
    <property type="entry name" value="Peptidase_M20A"/>
</dbReference>
<reference evidence="10 11" key="2">
    <citation type="submission" date="2020-08" db="EMBL/GenBank/DDBJ databases">
        <title>Sequencing the genomes of 1000 actinobacteria strains.</title>
        <authorList>
            <person name="Klenk H.-P."/>
        </authorList>
    </citation>
    <scope>NUCLEOTIDE SEQUENCE [LARGE SCALE GENOMIC DNA]</scope>
    <source>
        <strain evidence="10 11">DSM 44772</strain>
    </source>
</reference>
<evidence type="ECO:0000313" key="11">
    <source>
        <dbReference type="Proteomes" id="UP000549343"/>
    </source>
</evidence>
<keyword evidence="7" id="KW-0170">Cobalt</keyword>
<evidence type="ECO:0000256" key="1">
    <source>
        <dbReference type="ARBA" id="ARBA00001941"/>
    </source>
</evidence>
<gene>
    <name evidence="10" type="ORF">F4557_003322</name>
    <name evidence="9" type="ORF">GCM10009546_31500</name>
</gene>
<dbReference type="RefSeq" id="WP_184883850.1">
    <property type="nucleotide sequence ID" value="NZ_BAAAHD010000025.1"/>
</dbReference>
<dbReference type="InterPro" id="IPR011650">
    <property type="entry name" value="Peptidase_M20_dimer"/>
</dbReference>
<dbReference type="Pfam" id="PF01546">
    <property type="entry name" value="Peptidase_M20"/>
    <property type="match status" value="1"/>
</dbReference>
<comment type="cofactor">
    <cofactor evidence="1">
        <name>Co(2+)</name>
        <dbReference type="ChEBI" id="CHEBI:48828"/>
    </cofactor>
</comment>
<dbReference type="PANTHER" id="PTHR43808">
    <property type="entry name" value="ACETYLORNITHINE DEACETYLASE"/>
    <property type="match status" value="1"/>
</dbReference>
<dbReference type="NCBIfam" id="TIGR01910">
    <property type="entry name" value="DapE-ArgE"/>
    <property type="match status" value="1"/>
</dbReference>
<dbReference type="AlphaFoldDB" id="A0A7W7MYE6"/>
<name>A0A7W7MYE6_9ACTN</name>
<evidence type="ECO:0000313" key="12">
    <source>
        <dbReference type="Proteomes" id="UP001501427"/>
    </source>
</evidence>
<evidence type="ECO:0000256" key="2">
    <source>
        <dbReference type="ARBA" id="ARBA00001947"/>
    </source>
</evidence>
<evidence type="ECO:0000256" key="3">
    <source>
        <dbReference type="ARBA" id="ARBA00006247"/>
    </source>
</evidence>
<proteinExistence type="inferred from homology"/>
<protein>
    <submittedName>
        <fullName evidence="10">Acetylornithine deacetylase</fullName>
        <ecNumber evidence="10">3.5.1.16</ecNumber>
    </submittedName>
    <submittedName>
        <fullName evidence="9">ArgE/DapE family deacylase</fullName>
    </submittedName>
</protein>
<dbReference type="InterPro" id="IPR010182">
    <property type="entry name" value="ArgE/DapE"/>
</dbReference>
<dbReference type="Proteomes" id="UP000549343">
    <property type="component" value="Unassembled WGS sequence"/>
</dbReference>
<reference evidence="9 12" key="1">
    <citation type="journal article" date="2019" name="Int. J. Syst. Evol. Microbiol.">
        <title>The Global Catalogue of Microorganisms (GCM) 10K type strain sequencing project: providing services to taxonomists for standard genome sequencing and annotation.</title>
        <authorList>
            <consortium name="The Broad Institute Genomics Platform"/>
            <consortium name="The Broad Institute Genome Sequencing Center for Infectious Disease"/>
            <person name="Wu L."/>
            <person name="Ma J."/>
        </authorList>
    </citation>
    <scope>NUCLEOTIDE SEQUENCE [LARGE SCALE GENOMIC DNA]</scope>
    <source>
        <strain evidence="9 12">JCM 10667</strain>
    </source>
</reference>
<feature type="domain" description="Peptidase M20 dimerisation" evidence="8">
    <location>
        <begin position="196"/>
        <end position="303"/>
    </location>
</feature>
<comment type="cofactor">
    <cofactor evidence="2">
        <name>Zn(2+)</name>
        <dbReference type="ChEBI" id="CHEBI:29105"/>
    </cofactor>
</comment>
<keyword evidence="6" id="KW-0862">Zinc</keyword>
<dbReference type="InterPro" id="IPR036264">
    <property type="entry name" value="Bact_exopeptidase_dim_dom"/>
</dbReference>
<dbReference type="Proteomes" id="UP001501427">
    <property type="component" value="Unassembled WGS sequence"/>
</dbReference>
<dbReference type="GO" id="GO:0008777">
    <property type="term" value="F:acetylornithine deacetylase activity"/>
    <property type="evidence" value="ECO:0007669"/>
    <property type="project" value="UniProtKB-EC"/>
</dbReference>
<reference evidence="9" key="3">
    <citation type="submission" date="2023-12" db="EMBL/GenBank/DDBJ databases">
        <authorList>
            <person name="Sun Q."/>
            <person name="Inoue M."/>
        </authorList>
    </citation>
    <scope>NUCLEOTIDE SEQUENCE</scope>
    <source>
        <strain evidence="9">JCM 10667</strain>
    </source>
</reference>
<evidence type="ECO:0000256" key="6">
    <source>
        <dbReference type="ARBA" id="ARBA00022833"/>
    </source>
</evidence>
<dbReference type="EMBL" id="JACHMV010000001">
    <property type="protein sequence ID" value="MBB4774904.1"/>
    <property type="molecule type" value="Genomic_DNA"/>
</dbReference>
<keyword evidence="5 10" id="KW-0378">Hydrolase</keyword>
<dbReference type="PANTHER" id="PTHR43808:SF25">
    <property type="entry name" value="PEPTIDASE M20 DIMERISATION DOMAIN-CONTAINING PROTEIN"/>
    <property type="match status" value="1"/>
</dbReference>
<dbReference type="EC" id="3.5.1.16" evidence="10"/>
<accession>A0A7W7MYE6</accession>
<dbReference type="InterPro" id="IPR002933">
    <property type="entry name" value="Peptidase_M20"/>
</dbReference>
<evidence type="ECO:0000256" key="5">
    <source>
        <dbReference type="ARBA" id="ARBA00022801"/>
    </source>
</evidence>
<dbReference type="EMBL" id="BAAAHD010000025">
    <property type="protein sequence ID" value="GAA0566755.1"/>
    <property type="molecule type" value="Genomic_DNA"/>
</dbReference>
<sequence length="415" mass="43682">MSGAVPAAPDPAVAGLLADLVRIPSIGGSPAETGIQDRLAAWLRAEGLEVDHWPIPVADLAAEPDFPGMEAARTEASGVVGRLPGTGGGRSLLFNCHVDVVPPGDPAAWSGDPFSGRVVGDRLYGRGACDMKGGLVAALFAVRALRRARPRGDVLIACVPGEEDGGLGSYALLNRGWRADACVIPEPTGLGVVPANAGALTFRLRIRGRGAHAARRDTGVSAVELFLPVFTALRDLERRRNTGPDPLMARWRLPYAIEIGTVRAGDWSSTVPDDLVAEGRIGVALDEPEHAARHALERTVANVCASDDWLSRHPVEVEWWGGRFASCRLPHDDNGLLEGITEAHTGVTGEAPDVWGAPYGSDLRLLTGLGGIPTVQYGPGDVACMHAPDEHVSLTEVATAARTLTALAHSYCEPH</sequence>